<evidence type="ECO:0000313" key="2">
    <source>
        <dbReference type="EMBL" id="KAF9581197.1"/>
    </source>
</evidence>
<keyword evidence="1" id="KW-0732">Signal</keyword>
<comment type="caution">
    <text evidence="2">The sequence shown here is derived from an EMBL/GenBank/DDBJ whole genome shotgun (WGS) entry which is preliminary data.</text>
</comment>
<dbReference type="AlphaFoldDB" id="A0A9P6FT59"/>
<dbReference type="Proteomes" id="UP000780801">
    <property type="component" value="Unassembled WGS sequence"/>
</dbReference>
<name>A0A9P6FT59_9FUNG</name>
<organism evidence="2 3">
    <name type="scientific">Lunasporangiospora selenospora</name>
    <dbReference type="NCBI Taxonomy" id="979761"/>
    <lineage>
        <taxon>Eukaryota</taxon>
        <taxon>Fungi</taxon>
        <taxon>Fungi incertae sedis</taxon>
        <taxon>Mucoromycota</taxon>
        <taxon>Mortierellomycotina</taxon>
        <taxon>Mortierellomycetes</taxon>
        <taxon>Mortierellales</taxon>
        <taxon>Mortierellaceae</taxon>
        <taxon>Lunasporangiospora</taxon>
    </lineage>
</organism>
<evidence type="ECO:0000256" key="1">
    <source>
        <dbReference type="SAM" id="SignalP"/>
    </source>
</evidence>
<feature type="chain" id="PRO_5040254780" evidence="1">
    <location>
        <begin position="21"/>
        <end position="265"/>
    </location>
</feature>
<dbReference type="EMBL" id="JAABOA010001617">
    <property type="protein sequence ID" value="KAF9581197.1"/>
    <property type="molecule type" value="Genomic_DNA"/>
</dbReference>
<reference evidence="2" key="1">
    <citation type="journal article" date="2020" name="Fungal Divers.">
        <title>Resolving the Mortierellaceae phylogeny through synthesis of multi-gene phylogenetics and phylogenomics.</title>
        <authorList>
            <person name="Vandepol N."/>
            <person name="Liber J."/>
            <person name="Desiro A."/>
            <person name="Na H."/>
            <person name="Kennedy M."/>
            <person name="Barry K."/>
            <person name="Grigoriev I.V."/>
            <person name="Miller A.N."/>
            <person name="O'Donnell K."/>
            <person name="Stajich J.E."/>
            <person name="Bonito G."/>
        </authorList>
    </citation>
    <scope>NUCLEOTIDE SEQUENCE</scope>
    <source>
        <strain evidence="2">KOD1015</strain>
    </source>
</reference>
<protein>
    <submittedName>
        <fullName evidence="2">Uncharacterized protein</fullName>
    </submittedName>
</protein>
<evidence type="ECO:0000313" key="3">
    <source>
        <dbReference type="Proteomes" id="UP000780801"/>
    </source>
</evidence>
<sequence length="265" mass="30415">MFLLHCVLVVTLLFTSLVASQQIILGEDKGDTEYALRLYAISVTCFPISPQRFHRLPVISYGIGNKSPTSDSHYVAGLFGTTYTQIRNSWEKKHCQYISQSSIFGDWYCRFSISVESASCSTDQTIRIWFNEDLSTVLVPLVHSEESILLTQEHLYAEVRLENKMFNRQDLTKDWEHLGMTGVTAKQPVSITIKRTDLKKFLDNSTKNSLFGKVIIEPTGDLFKEHLNEWEVFYANPDPLKYCSKSRDVTNSRAFRILASERIYS</sequence>
<gene>
    <name evidence="2" type="ORF">BGW38_001877</name>
</gene>
<keyword evidence="3" id="KW-1185">Reference proteome</keyword>
<proteinExistence type="predicted"/>
<accession>A0A9P6FT59</accession>
<feature type="signal peptide" evidence="1">
    <location>
        <begin position="1"/>
        <end position="20"/>
    </location>
</feature>